<dbReference type="Pfam" id="PF13585">
    <property type="entry name" value="CHU_C"/>
    <property type="match status" value="1"/>
</dbReference>
<dbReference type="InterPro" id="IPR001434">
    <property type="entry name" value="OmcB-like_DUF11"/>
</dbReference>
<accession>A0A1G9Q0P9</accession>
<reference evidence="4 5" key="1">
    <citation type="submission" date="2016-10" db="EMBL/GenBank/DDBJ databases">
        <authorList>
            <person name="de Groot N.N."/>
        </authorList>
    </citation>
    <scope>NUCLEOTIDE SEQUENCE [LARGE SCALE GENOMIC DNA]</scope>
    <source>
        <strain evidence="4 5">DSM 19886</strain>
    </source>
</reference>
<dbReference type="STRING" id="192904.SAMN04488514_104221"/>
<dbReference type="RefSeq" id="WP_245731406.1">
    <property type="nucleotide sequence ID" value="NZ_FNGV01000004.1"/>
</dbReference>
<feature type="region of interest" description="Disordered" evidence="1">
    <location>
        <begin position="858"/>
        <end position="888"/>
    </location>
</feature>
<gene>
    <name evidence="4" type="ORF">SAMN04488514_104221</name>
</gene>
<dbReference type="Pfam" id="PF24595">
    <property type="entry name" value="DUF7619"/>
    <property type="match status" value="1"/>
</dbReference>
<dbReference type="InterPro" id="IPR047589">
    <property type="entry name" value="DUF11_rpt"/>
</dbReference>
<evidence type="ECO:0000256" key="2">
    <source>
        <dbReference type="SAM" id="SignalP"/>
    </source>
</evidence>
<dbReference type="Pfam" id="PF17517">
    <property type="entry name" value="IgGFc_binding"/>
    <property type="match status" value="1"/>
</dbReference>
<dbReference type="InterPro" id="IPR026341">
    <property type="entry name" value="T9SS_type_B"/>
</dbReference>
<evidence type="ECO:0000313" key="5">
    <source>
        <dbReference type="Proteomes" id="UP000199440"/>
    </source>
</evidence>
<organism evidence="4 5">
    <name type="scientific">Kriegella aquimaris</name>
    <dbReference type="NCBI Taxonomy" id="192904"/>
    <lineage>
        <taxon>Bacteria</taxon>
        <taxon>Pseudomonadati</taxon>
        <taxon>Bacteroidota</taxon>
        <taxon>Flavobacteriia</taxon>
        <taxon>Flavobacteriales</taxon>
        <taxon>Flavobacteriaceae</taxon>
        <taxon>Kriegella</taxon>
    </lineage>
</organism>
<dbReference type="Proteomes" id="UP000199440">
    <property type="component" value="Unassembled WGS sequence"/>
</dbReference>
<feature type="chain" id="PRO_5011489945" evidence="2">
    <location>
        <begin position="21"/>
        <end position="4105"/>
    </location>
</feature>
<feature type="compositionally biased region" description="Acidic residues" evidence="1">
    <location>
        <begin position="872"/>
        <end position="882"/>
    </location>
</feature>
<proteinExistence type="predicted"/>
<keyword evidence="2" id="KW-0732">Signal</keyword>
<name>A0A1G9Q0P9_9FLAO</name>
<feature type="domain" description="Cadherin" evidence="3">
    <location>
        <begin position="2638"/>
        <end position="2757"/>
    </location>
</feature>
<dbReference type="InterPro" id="IPR025667">
    <property type="entry name" value="SprB_repeat"/>
</dbReference>
<dbReference type="NCBIfam" id="TIGR04131">
    <property type="entry name" value="Bac_Flav_CTERM"/>
    <property type="match status" value="1"/>
</dbReference>
<dbReference type="GO" id="GO:0016020">
    <property type="term" value="C:membrane"/>
    <property type="evidence" value="ECO:0007669"/>
    <property type="project" value="InterPro"/>
</dbReference>
<dbReference type="NCBIfam" id="TIGR01451">
    <property type="entry name" value="B_ant_repeat"/>
    <property type="match status" value="2"/>
</dbReference>
<dbReference type="Pfam" id="PF01345">
    <property type="entry name" value="DUF11"/>
    <property type="match status" value="1"/>
</dbReference>
<sequence>MNQKLLFFLLAIGFNFSVQAQLSNLHYLPPLKQGQNNQAIQQQAIYLSTPEPTTFTVNAYRGTNNTPIASFSISNVSPAVYNLVNGDNNITLVNNSNTGIVLNNSGLRFESPSGNRFYVNYRGYSASQAASLTSKGRVAMGTRFKWGGVPNLGSHSSKSNTLGIMATEDNTTVNLFGYDPNCEFRVGNNVAGITANTYQVTLDANESFVFETYVGNSPTAAHRDGWIGASIVSDKDIVISNGSMNFGRQENNSNRDAGIDQPVPENRLGKEYVFVRGNGSTNGSTEFPLLIAIADNTQIFVNGSATPIATINNGDYFEVPSSFYSSNTVGANMFIQTSKDVYAYQCMAGASQVYTQGLNFVAPVNCLLPDVMDNIPDIRNMAGTLVSGGVTITAATNTPDANIVVTDGNGTVALPPAVPVAGSTDWKTFFIPNLNGNVSVQSTGPIAVGFFGYNGARGVAGYFSGFDTVPEVNLEIRGGSGCFVGSSIFEATGNFDAYQWFGDGILIPGANSPNYTPATAGDYFVRGTKGPCTYDSQSISAYYCDPDVVVNKTVDKPEITEGETATFTIRVRNLGVGPLTNLQITDNIPTGLTLESAFTITGNWNGNIWNIGTLNGGETAVLELEVRADEISTLPLLSLTNTATNSQDQVDNNITEDSPSARITVHNDFDNDGVIDITDLDDDNDGILDEEECNNLAFNISGGNTYNSTLTSIDNYLVLDIFSLDNSFNLQVNGVDVAGEIQFQNAAGNFATFLDGYGYGEDGNPQIYSLSGSHGSPLLRAVIDELGQFELFGARTSNGSLEPMILSNPANSITWSPSGNNNISINQIITGPTNMRAVLLTAGCDTDSDGFPDQLDLDSDGDGCTDANEYYKDDDADGDDGGEYGTGVPVVDPHTGMVTAASYTQVFAPEILLGNTTENLGGVDINGQDVSLGQTIQYVLRFQNTGDDNAQNYTIKNILPNNVTLDNVDISNASNTTYNHDIATNTLDFSIPNNLVQVGDPEYSIRITVTIAANCSDFIAACSSQLENRAYSTYQGTINTSTFTDENGNSPISACASAPEVAGNSIFNDLSNCNQTRKVLLCGDSVVLAAGEGFTTYNWVSDTNGNGQVDNSDTVLNDGDPDNNPSTLVVTVTGQYIVEKSANGSCPDMVERITVERFGTTQTNPIEDFFNQVNTDNNPNNDLQGEIVECTNDRDILPKIFLCGANDEATIQLGITDAQSITWQKLDEASCSANGDDCANKSSACTWSTVADQDNFTVTDSGEYRVVIAYQNGCSSRFYFNVFKNNLDPTFTSSDVLCSTPGNIRITNVGSGYGFQLVDAINNNIIVPFSANNGPNFDISNSGTYKIQVTQLNPLDNTPITGGCLFETEDIGILERDFQVNLSTTPADCNQLGTIEVQALNVLPNYSYELRLDDGGNSGQGSLVSNLPTTSENTHTFSGVNPGNYIVITDTDDGCQDSQKITVDRIAELTLSASLTANITCTSGIITLTPGGGLPDPNYEMAIWSKNGTPLYSDPSDIPASAIQTGPNFLFGHRGNPSSYFPNEDGDYTFIVKDGNGCHKISNSVRIEDLGSLSVSASHSQITCADSETSTLTVSVTGGTAPYQYSLDGGTTYQNSTNFLNLAAGQYEITVRDSSGSGSNTCTETIAHIIDQPFRLTASPSIVEDASCNPSGALVKILNPNGGQAPYEFSFDGGSSFSTTDAVRLLPGTYSLVLQDALGCTYDMDLTVPSAVTDPSFTESVAYDCAGLGTVTITPSNTTDFSYTYSLNGTLNTPADSNSFASVPTGTQTVTIGYSSSIAPNQSTLFFEDFGSGPTTQIGEIGPGYCYEPQDGSTTDCNLGPAGILVNGEYTVTNFVTNPVTAWRSPNDHTGLPDGRFLAIDVSTLAGDNGILWARRDIEVLPNQDITLSLWAYNLMETTANGNNPEILVELLDTSGTVLYSIPTPEIPKNADADDWHNRQVVLNPGTHTTVDIVLRSNLNSDFGNDLIIDDIQAFQQPEVCEKTIDITVVVETGQDFEAALLGTIDPSCNGGSDGAIRFEVANFDTATGFEYSTDGGLNWTTSTVSPVTTSATLTDGSYTVDVRKVVDISCISDFTATLTDPTPIVPELNQIAEYTCFNTGGTLEASATGGNPGYSYQLEDMGGIVIAAYQTNNHFANVPDGNYVVRVRDQNNCEVVSTVAVTIAPPTDIDFDLNATACYDGQNNATLTASVNAGNGGYSFRIDGGAWMTPTPSTATSYMFSGLSNGSYDIEVTDAYGCISPIKSISISPTLSAQIDVVDVSACADGSITASATGGVGGYVYAFLPTGSAIQDSDFGASNSFTVTNATIGDYDVYVRDNSTATPYCQYLETVTIKSAPVLAFTAVPTDAICFGGQGSIEVTITSGLSPYTYEIVDIDNGTSDAIQTGVIGTTRTYYNLTPGDYNIIITDASGCSNPITGITIAEPDPLTATITGITPANCTGDINDFGFAFSAYPTTLGTIEFSADGGTTWIGDNSVPGTSDELKGYLSGDTVYPSMRTVDGSNNTICQTDLSPFIIPYPLDDLDITILPIIVNCNELQVNVRGQNGTGPYLYTYTEDPSNFDPITPANGWVGPFASGVAHTFPGLIPGRTYSFYVRDSSSPAPGCVRQSSVNVNDIVTNPMEITATYEPSCSGANNGEITYSITDTDGSTEPKMNWTLFDIDGNAITSSGGDIDYASSIKIDNLAPNEYYIVVRQVNTGGTPQCFSASENLLLEGLAPITASLNSSQDISCENPGLISVDNLTGGGGTYTFSVTGPAPFTAITATSDNPLEIPANSPSGKYFVEISDQYGCVSPIIDIDMSLTANPVISGVVIDNCSSTATVNISATPISPTMVYSLDGGTTYINNGGVFNNVAPGPYTIFVKDGNGCTDSQVIAVQPSLQATASLTKNLGCGAGQEAELTLEVSSGSTNYEYQITNTSGTVVAREAMISNPLTVLVTTADTYNITIYDASTTAPECSRNFSVEVAAAVAPDVTAKATDVTCFGGSDGEIALTQVNTGNNPVSFSLSPNNGNFNAATNTYENLPMGTYQVTALGPNGCTTVLSNIEVDESDQIAFDLPTVTPFGCSSGNTMNNADITIDISSIAGGSGNYIRYEFINNGSASVLQNGTQNSFSYTDTSGGDVIVRVFDNKGCLGERMVTVLPYDALGTPTLTIDDPISCSNLGEDISIDIASTITDYSTNPTNYEFKRLPSGSFQPSNEFPGLQPGNYTFVVKNKSTGCEVTLTHSVIEPNTFDVSVNKLSDAVCFGDDGSITLTISDATYSGGFTWRIFNTNGTPADRSDDGAAILSGTSTNLGPTPAIDIPAGNYLAEVVQAAFPDCTQVRSFSISTPSAAITLDTIDLTDVGCSNDQGSAAIKPVGGLAPYDIVLTNTTTSTALNATQVNANLFQSLTAGMYTVAVTDALGCTQTFVNAFELLTPDPISGTATATDLVCQGDTDASISIALNPRNVSSNYRYRLNRYNDTAATNLLEISASQVTNTFDNLAAGFYRIEVLDDMGCTFMSPTTEIVDPIEVNSQLISLQAMSCQNGAILQLTAQGGTGPYTWSVDGSTPNPMNNANGAGTHVFQNVNAGTYEYYVRDSFNCTSILSNTVQIEAIDDLKVTLDTTAAFINCNGESSALINAKADGGLGNYRYGLYADTGLSIEIRPYQASGIFDNLPQGNYYVSVLSEDCQVTSELVNINQPEPLSIVTTITAIQCHGEENGSILLDVTGGTGIYQYAISPNLNQFDDKNSFEDLSQGDYSVIVQDTNGCFELIEFTVNEPALLEMETSTTPEICAGDQDGSITISITGGTAPYSTAINANQDADFIEGRFNIENLSGGTYILFVRDANGCTINETITVEGGANLNAIAEVIYECTGDTPNNSVNLILEDQTVASEVMFALDSSDPNDFVLESNFTHLAAGSHFITIAHANGCLNTVAFEVEGFEPLELLLQQHSLNEITAVATGGKERYTFYFDDQDNGDSNTFYIKRTDTYTVRVVDENGCEAVGTIFIEFIDIDIPNFFTPDGDGKNDLWIPRNITQFPDIWINVFDRYGRQVFRLIDSPNGWDGFYQENTLPTGDYWYAIKLNGESDTREFIGHFTLYR</sequence>
<keyword evidence="5" id="KW-1185">Reference proteome</keyword>
<dbReference type="InterPro" id="IPR035234">
    <property type="entry name" value="IgGFc-bd_N"/>
</dbReference>
<evidence type="ECO:0000256" key="1">
    <source>
        <dbReference type="SAM" id="MobiDB-lite"/>
    </source>
</evidence>
<dbReference type="GO" id="GO:0007156">
    <property type="term" value="P:homophilic cell adhesion via plasma membrane adhesion molecules"/>
    <property type="evidence" value="ECO:0007669"/>
    <property type="project" value="InterPro"/>
</dbReference>
<dbReference type="EMBL" id="FNGV01000004">
    <property type="protein sequence ID" value="SDM03895.1"/>
    <property type="molecule type" value="Genomic_DNA"/>
</dbReference>
<feature type="signal peptide" evidence="2">
    <location>
        <begin position="1"/>
        <end position="20"/>
    </location>
</feature>
<dbReference type="PROSITE" id="PS50268">
    <property type="entry name" value="CADHERIN_2"/>
    <property type="match status" value="1"/>
</dbReference>
<evidence type="ECO:0000313" key="4">
    <source>
        <dbReference type="EMBL" id="SDM03895.1"/>
    </source>
</evidence>
<dbReference type="InterPro" id="IPR055353">
    <property type="entry name" value="DUF7619"/>
</dbReference>
<dbReference type="Pfam" id="PF13573">
    <property type="entry name" value="SprB"/>
    <property type="match status" value="6"/>
</dbReference>
<evidence type="ECO:0000259" key="3">
    <source>
        <dbReference type="PROSITE" id="PS50268"/>
    </source>
</evidence>
<protein>
    <submittedName>
        <fullName evidence="4">Conserved repeat domain-containing protein/gliding motility-associated C-terminal domain-containing protein</fullName>
    </submittedName>
</protein>
<dbReference type="GO" id="GO:0005509">
    <property type="term" value="F:calcium ion binding"/>
    <property type="evidence" value="ECO:0007669"/>
    <property type="project" value="InterPro"/>
</dbReference>
<dbReference type="InterPro" id="IPR002126">
    <property type="entry name" value="Cadherin-like_dom"/>
</dbReference>